<name>A0A8T0FJI1_ARGBR</name>
<feature type="region of interest" description="Disordered" evidence="1">
    <location>
        <begin position="38"/>
        <end position="71"/>
    </location>
</feature>
<proteinExistence type="predicted"/>
<gene>
    <name evidence="2" type="ORF">HNY73_007462</name>
</gene>
<reference evidence="2" key="2">
    <citation type="submission" date="2020-06" db="EMBL/GenBank/DDBJ databases">
        <authorList>
            <person name="Sheffer M."/>
        </authorList>
    </citation>
    <scope>NUCLEOTIDE SEQUENCE</scope>
</reference>
<sequence>MNKGLEVYPGKVKRSRVVRFETSNDEITRPIEQIHAREIRSSVHTDSEVKKDAVTDSRDDNACNWDGTLTT</sequence>
<evidence type="ECO:0000256" key="1">
    <source>
        <dbReference type="SAM" id="MobiDB-lite"/>
    </source>
</evidence>
<dbReference type="Proteomes" id="UP000807504">
    <property type="component" value="Unassembled WGS sequence"/>
</dbReference>
<keyword evidence="3" id="KW-1185">Reference proteome</keyword>
<evidence type="ECO:0000313" key="3">
    <source>
        <dbReference type="Proteomes" id="UP000807504"/>
    </source>
</evidence>
<accession>A0A8T0FJI1</accession>
<comment type="caution">
    <text evidence="2">The sequence shown here is derived from an EMBL/GenBank/DDBJ whole genome shotgun (WGS) entry which is preliminary data.</text>
</comment>
<reference evidence="2" key="1">
    <citation type="journal article" date="2020" name="bioRxiv">
        <title>Chromosome-level reference genome of the European wasp spider Argiope bruennichi: a resource for studies on range expansion and evolutionary adaptation.</title>
        <authorList>
            <person name="Sheffer M.M."/>
            <person name="Hoppe A."/>
            <person name="Krehenwinkel H."/>
            <person name="Uhl G."/>
            <person name="Kuss A.W."/>
            <person name="Jensen L."/>
            <person name="Jensen C."/>
            <person name="Gillespie R.G."/>
            <person name="Hoff K.J."/>
            <person name="Prost S."/>
        </authorList>
    </citation>
    <scope>NUCLEOTIDE SEQUENCE</scope>
</reference>
<dbReference type="AlphaFoldDB" id="A0A8T0FJI1"/>
<dbReference type="EMBL" id="JABXBU010000012">
    <property type="protein sequence ID" value="KAF8789530.1"/>
    <property type="molecule type" value="Genomic_DNA"/>
</dbReference>
<protein>
    <submittedName>
        <fullName evidence="2">Uncharacterized protein</fullName>
    </submittedName>
</protein>
<evidence type="ECO:0000313" key="2">
    <source>
        <dbReference type="EMBL" id="KAF8789530.1"/>
    </source>
</evidence>
<feature type="compositionally biased region" description="Basic and acidic residues" evidence="1">
    <location>
        <begin position="38"/>
        <end position="61"/>
    </location>
</feature>
<organism evidence="2 3">
    <name type="scientific">Argiope bruennichi</name>
    <name type="common">Wasp spider</name>
    <name type="synonym">Aranea bruennichi</name>
    <dbReference type="NCBI Taxonomy" id="94029"/>
    <lineage>
        <taxon>Eukaryota</taxon>
        <taxon>Metazoa</taxon>
        <taxon>Ecdysozoa</taxon>
        <taxon>Arthropoda</taxon>
        <taxon>Chelicerata</taxon>
        <taxon>Arachnida</taxon>
        <taxon>Araneae</taxon>
        <taxon>Araneomorphae</taxon>
        <taxon>Entelegynae</taxon>
        <taxon>Araneoidea</taxon>
        <taxon>Araneidae</taxon>
        <taxon>Argiope</taxon>
    </lineage>
</organism>